<evidence type="ECO:0000256" key="6">
    <source>
        <dbReference type="ARBA" id="ARBA00023136"/>
    </source>
</evidence>
<name>A0ABT4TFF2_9ACTN</name>
<evidence type="ECO:0000256" key="4">
    <source>
        <dbReference type="ARBA" id="ARBA00022692"/>
    </source>
</evidence>
<feature type="domain" description="ABC transmembrane type-1" evidence="8">
    <location>
        <begin position="66"/>
        <end position="257"/>
    </location>
</feature>
<dbReference type="InterPro" id="IPR035906">
    <property type="entry name" value="MetI-like_sf"/>
</dbReference>
<dbReference type="RefSeq" id="WP_270675913.1">
    <property type="nucleotide sequence ID" value="NZ_JAQFWP010000003.1"/>
</dbReference>
<evidence type="ECO:0000259" key="8">
    <source>
        <dbReference type="PROSITE" id="PS50928"/>
    </source>
</evidence>
<keyword evidence="4 7" id="KW-0812">Transmembrane</keyword>
<feature type="transmembrane region" description="Helical" evidence="7">
    <location>
        <begin position="134"/>
        <end position="157"/>
    </location>
</feature>
<feature type="transmembrane region" description="Helical" evidence="7">
    <location>
        <begin position="63"/>
        <end position="91"/>
    </location>
</feature>
<feature type="transmembrane region" description="Helical" evidence="7">
    <location>
        <begin position="103"/>
        <end position="122"/>
    </location>
</feature>
<dbReference type="PANTHER" id="PTHR32243">
    <property type="entry name" value="MALTOSE TRANSPORT SYSTEM PERMEASE-RELATED"/>
    <property type="match status" value="1"/>
</dbReference>
<protein>
    <submittedName>
        <fullName evidence="9">Carbohydrate ABC transporter permease</fullName>
    </submittedName>
</protein>
<reference evidence="9" key="1">
    <citation type="submission" date="2023-01" db="EMBL/GenBank/DDBJ databases">
        <title>Draft genome sequence of Nocardiopsis sp. LSu2-4 isolated from halophytes.</title>
        <authorList>
            <person name="Duangmal K."/>
            <person name="Chantavorakit T."/>
        </authorList>
    </citation>
    <scope>NUCLEOTIDE SEQUENCE</scope>
    <source>
        <strain evidence="9">LSu2-4</strain>
    </source>
</reference>
<feature type="transmembrane region" description="Helical" evidence="7">
    <location>
        <begin position="178"/>
        <end position="204"/>
    </location>
</feature>
<proteinExistence type="inferred from homology"/>
<evidence type="ECO:0000313" key="10">
    <source>
        <dbReference type="Proteomes" id="UP001165685"/>
    </source>
</evidence>
<feature type="transmembrane region" description="Helical" evidence="7">
    <location>
        <begin position="236"/>
        <end position="257"/>
    </location>
</feature>
<dbReference type="Gene3D" id="1.10.3720.10">
    <property type="entry name" value="MetI-like"/>
    <property type="match status" value="1"/>
</dbReference>
<dbReference type="InterPro" id="IPR000515">
    <property type="entry name" value="MetI-like"/>
</dbReference>
<dbReference type="EMBL" id="JAQFWP010000003">
    <property type="protein sequence ID" value="MDA2803437.1"/>
    <property type="molecule type" value="Genomic_DNA"/>
</dbReference>
<comment type="caution">
    <text evidence="9">The sequence shown here is derived from an EMBL/GenBank/DDBJ whole genome shotgun (WGS) entry which is preliminary data.</text>
</comment>
<dbReference type="Proteomes" id="UP001165685">
    <property type="component" value="Unassembled WGS sequence"/>
</dbReference>
<keyword evidence="2 7" id="KW-0813">Transport</keyword>
<keyword evidence="10" id="KW-1185">Reference proteome</keyword>
<gene>
    <name evidence="9" type="ORF">O4U47_02835</name>
</gene>
<evidence type="ECO:0000256" key="2">
    <source>
        <dbReference type="ARBA" id="ARBA00022448"/>
    </source>
</evidence>
<evidence type="ECO:0000256" key="7">
    <source>
        <dbReference type="RuleBase" id="RU363032"/>
    </source>
</evidence>
<dbReference type="CDD" id="cd06261">
    <property type="entry name" value="TM_PBP2"/>
    <property type="match status" value="1"/>
</dbReference>
<dbReference type="SUPFAM" id="SSF161098">
    <property type="entry name" value="MetI-like"/>
    <property type="match status" value="1"/>
</dbReference>
<keyword evidence="3" id="KW-1003">Cell membrane</keyword>
<dbReference type="Pfam" id="PF00528">
    <property type="entry name" value="BPD_transp_1"/>
    <property type="match status" value="1"/>
</dbReference>
<accession>A0ABT4TFF2</accession>
<dbReference type="PROSITE" id="PS50928">
    <property type="entry name" value="ABC_TM1"/>
    <property type="match status" value="1"/>
</dbReference>
<keyword evidence="6 7" id="KW-0472">Membrane</keyword>
<sequence length="272" mass="28364">MTKARSARTTVAALLIVGVLLFPLYWMVNASLQPSTALLETPPRWVPLGGTLDGYQDALSGQGGALLNSTVVAVGTVLLTLAVAVPAAYALSRFSLPGGRTMLFALLLVQMIPGIVMANSLYAVMNTAGILNTYAAMILADSTLAVPFAVLILRAFMVTIPRALTEAAEVDGASPLRVLVSIVLPVSRNAVITSGLFAFLFAWADFLFAVTLNKDDAMQPVTVAIYRFIGAHTADWNGVMATGVIASVPAAVLLVVAQRYVAAGVTGGALKD</sequence>
<organism evidence="9 10">
    <name type="scientific">Nocardiopsis suaedae</name>
    <dbReference type="NCBI Taxonomy" id="3018444"/>
    <lineage>
        <taxon>Bacteria</taxon>
        <taxon>Bacillati</taxon>
        <taxon>Actinomycetota</taxon>
        <taxon>Actinomycetes</taxon>
        <taxon>Streptosporangiales</taxon>
        <taxon>Nocardiopsidaceae</taxon>
        <taxon>Nocardiopsis</taxon>
    </lineage>
</organism>
<dbReference type="InterPro" id="IPR050901">
    <property type="entry name" value="BP-dep_ABC_trans_perm"/>
</dbReference>
<evidence type="ECO:0000256" key="3">
    <source>
        <dbReference type="ARBA" id="ARBA00022475"/>
    </source>
</evidence>
<evidence type="ECO:0000313" key="9">
    <source>
        <dbReference type="EMBL" id="MDA2803437.1"/>
    </source>
</evidence>
<comment type="similarity">
    <text evidence="7">Belongs to the binding-protein-dependent transport system permease family.</text>
</comment>
<comment type="subcellular location">
    <subcellularLocation>
        <location evidence="1 7">Cell membrane</location>
        <topology evidence="1 7">Multi-pass membrane protein</topology>
    </subcellularLocation>
</comment>
<evidence type="ECO:0000256" key="1">
    <source>
        <dbReference type="ARBA" id="ARBA00004651"/>
    </source>
</evidence>
<dbReference type="PANTHER" id="PTHR32243:SF18">
    <property type="entry name" value="INNER MEMBRANE ABC TRANSPORTER PERMEASE PROTEIN YCJP"/>
    <property type="match status" value="1"/>
</dbReference>
<keyword evidence="5 7" id="KW-1133">Transmembrane helix</keyword>
<evidence type="ECO:0000256" key="5">
    <source>
        <dbReference type="ARBA" id="ARBA00022989"/>
    </source>
</evidence>